<evidence type="ECO:0000313" key="2">
    <source>
        <dbReference type="EMBL" id="KAF5828261.1"/>
    </source>
</evidence>
<feature type="region of interest" description="Disordered" evidence="1">
    <location>
        <begin position="67"/>
        <end position="180"/>
    </location>
</feature>
<evidence type="ECO:0000256" key="1">
    <source>
        <dbReference type="SAM" id="MobiDB-lite"/>
    </source>
</evidence>
<feature type="compositionally biased region" description="Basic and acidic residues" evidence="1">
    <location>
        <begin position="134"/>
        <end position="151"/>
    </location>
</feature>
<comment type="caution">
    <text evidence="2">The sequence shown here is derived from an EMBL/GenBank/DDBJ whole genome shotgun (WGS) entry which is preliminary data.</text>
</comment>
<keyword evidence="3" id="KW-1185">Reference proteome</keyword>
<evidence type="ECO:0000313" key="3">
    <source>
        <dbReference type="Proteomes" id="UP000815325"/>
    </source>
</evidence>
<name>A0ABQ7G0Y8_DUNSA</name>
<accession>A0ABQ7G0Y8</accession>
<dbReference type="Proteomes" id="UP000815325">
    <property type="component" value="Unassembled WGS sequence"/>
</dbReference>
<gene>
    <name evidence="2" type="ORF">DUNSADRAFT_17881</name>
</gene>
<proteinExistence type="predicted"/>
<reference evidence="2" key="1">
    <citation type="submission" date="2017-08" db="EMBL/GenBank/DDBJ databases">
        <authorList>
            <person name="Polle J.E."/>
            <person name="Barry K."/>
            <person name="Cushman J."/>
            <person name="Schmutz J."/>
            <person name="Tran D."/>
            <person name="Hathwaick L.T."/>
            <person name="Yim W.C."/>
            <person name="Jenkins J."/>
            <person name="Mckie-Krisberg Z.M."/>
            <person name="Prochnik S."/>
            <person name="Lindquist E."/>
            <person name="Dockter R.B."/>
            <person name="Adam C."/>
            <person name="Molina H."/>
            <person name="Bunkerborg J."/>
            <person name="Jin E."/>
            <person name="Buchheim M."/>
            <person name="Magnuson J."/>
        </authorList>
    </citation>
    <scope>NUCLEOTIDE SEQUENCE</scope>
    <source>
        <strain evidence="2">CCAP 19/18</strain>
    </source>
</reference>
<organism evidence="2 3">
    <name type="scientific">Dunaliella salina</name>
    <name type="common">Green alga</name>
    <name type="synonym">Protococcus salinus</name>
    <dbReference type="NCBI Taxonomy" id="3046"/>
    <lineage>
        <taxon>Eukaryota</taxon>
        <taxon>Viridiplantae</taxon>
        <taxon>Chlorophyta</taxon>
        <taxon>core chlorophytes</taxon>
        <taxon>Chlorophyceae</taxon>
        <taxon>CS clade</taxon>
        <taxon>Chlamydomonadales</taxon>
        <taxon>Dunaliellaceae</taxon>
        <taxon>Dunaliella</taxon>
    </lineage>
</organism>
<evidence type="ECO:0008006" key="4">
    <source>
        <dbReference type="Google" id="ProtNLM"/>
    </source>
</evidence>
<dbReference type="EMBL" id="MU070332">
    <property type="protein sequence ID" value="KAF5828261.1"/>
    <property type="molecule type" value="Genomic_DNA"/>
</dbReference>
<protein>
    <recommendedName>
        <fullName evidence="4">Encoded protein</fullName>
    </recommendedName>
</protein>
<sequence length="180" mass="19435">MFIGCQWCLKGILMRSMGIMDVFDANFKHVKVDAVKLHQRLALTAADFNTTLGSMAALCSDFVMGGPGPANKRKRRVGSKEGIAELSEEGEGSQGAAVAVKPPGTPSGRRGGRRHAKRMGSGDGNGKKRRKQRQKGDGGRDAVAETEHEQGEGTEGLELECWPATDQEDELVPVEDREKN</sequence>